<dbReference type="Gene3D" id="2.50.20.20">
    <property type="match status" value="1"/>
</dbReference>
<organism evidence="1 2">
    <name type="scientific">Streptomyces sanglieri</name>
    <dbReference type="NCBI Taxonomy" id="193460"/>
    <lineage>
        <taxon>Bacteria</taxon>
        <taxon>Bacillati</taxon>
        <taxon>Actinomycetota</taxon>
        <taxon>Actinomycetes</taxon>
        <taxon>Kitasatosporales</taxon>
        <taxon>Streptomycetaceae</taxon>
        <taxon>Streptomyces</taxon>
    </lineage>
</organism>
<keyword evidence="2" id="KW-1185">Reference proteome</keyword>
<sequence length="259" mass="26993">MTGRHSGTRRAACAVAVVLGVTTGGSVLGGGAARADDGIDKLSAQQIADRSRDALLSARSLHLSARGELGDNSPPMALELTLDRDGNCTGSVDLGKSQGSVRIVKRGDDIWVKPDANFWKNQVPGGGSAFAAILNGRYMKGSADDPRLRDLANGCDLDTFRKLVGDNADNDRGTLNKGRRTTLDGAPVVPLTRIRDGRTLTTDVAATGKPYPLRITVQGAGADAVVGFSAFDKPVPTTTPPPDQTYDISALLGRTSAPV</sequence>
<accession>A0ABW2WVZ9</accession>
<proteinExistence type="predicted"/>
<dbReference type="EMBL" id="JBHTGL010000008">
    <property type="protein sequence ID" value="MFD0623959.1"/>
    <property type="molecule type" value="Genomic_DNA"/>
</dbReference>
<dbReference type="Proteomes" id="UP001596915">
    <property type="component" value="Unassembled WGS sequence"/>
</dbReference>
<gene>
    <name evidence="1" type="ORF">ACFQ2K_15450</name>
</gene>
<evidence type="ECO:0008006" key="3">
    <source>
        <dbReference type="Google" id="ProtNLM"/>
    </source>
</evidence>
<evidence type="ECO:0000313" key="2">
    <source>
        <dbReference type="Proteomes" id="UP001596915"/>
    </source>
</evidence>
<reference evidence="2" key="1">
    <citation type="journal article" date="2019" name="Int. J. Syst. Evol. Microbiol.">
        <title>The Global Catalogue of Microorganisms (GCM) 10K type strain sequencing project: providing services to taxonomists for standard genome sequencing and annotation.</title>
        <authorList>
            <consortium name="The Broad Institute Genomics Platform"/>
            <consortium name="The Broad Institute Genome Sequencing Center for Infectious Disease"/>
            <person name="Wu L."/>
            <person name="Ma J."/>
        </authorList>
    </citation>
    <scope>NUCLEOTIDE SEQUENCE [LARGE SCALE GENOMIC DNA]</scope>
    <source>
        <strain evidence="2">JCM 12607</strain>
    </source>
</reference>
<evidence type="ECO:0000313" key="1">
    <source>
        <dbReference type="EMBL" id="MFD0623959.1"/>
    </source>
</evidence>
<protein>
    <recommendedName>
        <fullName evidence="3">Lipoprotein</fullName>
    </recommendedName>
</protein>
<comment type="caution">
    <text evidence="1">The sequence shown here is derived from an EMBL/GenBank/DDBJ whole genome shotgun (WGS) entry which is preliminary data.</text>
</comment>
<name>A0ABW2WVZ9_9ACTN</name>